<dbReference type="EMBL" id="JBHUMJ010000002">
    <property type="protein sequence ID" value="MFD2700831.1"/>
    <property type="molecule type" value="Genomic_DNA"/>
</dbReference>
<name>A0ABW5SMX0_9BACL</name>
<keyword evidence="2" id="KW-1185">Reference proteome</keyword>
<organism evidence="1 2">
    <name type="scientific">Paenibacillus shunpengii</name>
    <dbReference type="NCBI Taxonomy" id="2054424"/>
    <lineage>
        <taxon>Bacteria</taxon>
        <taxon>Bacillati</taxon>
        <taxon>Bacillota</taxon>
        <taxon>Bacilli</taxon>
        <taxon>Bacillales</taxon>
        <taxon>Paenibacillaceae</taxon>
        <taxon>Paenibacillus</taxon>
    </lineage>
</organism>
<sequence length="60" mass="6892">MNYDYKAAFSQTDITPDFPVEMIGRSPEKNKVNGIHYPLSAQVVLFEHQNDRYCLIAIDS</sequence>
<dbReference type="Proteomes" id="UP001597540">
    <property type="component" value="Unassembled WGS sequence"/>
</dbReference>
<proteinExistence type="predicted"/>
<dbReference type="RefSeq" id="WP_379261865.1">
    <property type="nucleotide sequence ID" value="NZ_JBHUMJ010000002.1"/>
</dbReference>
<comment type="caution">
    <text evidence="1">The sequence shown here is derived from an EMBL/GenBank/DDBJ whole genome shotgun (WGS) entry which is preliminary data.</text>
</comment>
<gene>
    <name evidence="1" type="ORF">ACFSVM_10160</name>
</gene>
<protein>
    <submittedName>
        <fullName evidence="1">Uncharacterized protein</fullName>
    </submittedName>
</protein>
<evidence type="ECO:0000313" key="2">
    <source>
        <dbReference type="Proteomes" id="UP001597540"/>
    </source>
</evidence>
<accession>A0ABW5SMX0</accession>
<reference evidence="2" key="1">
    <citation type="journal article" date="2019" name="Int. J. Syst. Evol. Microbiol.">
        <title>The Global Catalogue of Microorganisms (GCM) 10K type strain sequencing project: providing services to taxonomists for standard genome sequencing and annotation.</title>
        <authorList>
            <consortium name="The Broad Institute Genomics Platform"/>
            <consortium name="The Broad Institute Genome Sequencing Center for Infectious Disease"/>
            <person name="Wu L."/>
            <person name="Ma J."/>
        </authorList>
    </citation>
    <scope>NUCLEOTIDE SEQUENCE [LARGE SCALE GENOMIC DNA]</scope>
    <source>
        <strain evidence="2">KCTC 33849</strain>
    </source>
</reference>
<evidence type="ECO:0000313" key="1">
    <source>
        <dbReference type="EMBL" id="MFD2700831.1"/>
    </source>
</evidence>